<name>A0A941ATL9_9GAMM</name>
<comment type="caution">
    <text evidence="2">The sequence shown here is derived from an EMBL/GenBank/DDBJ whole genome shotgun (WGS) entry which is preliminary data.</text>
</comment>
<evidence type="ECO:0000256" key="1">
    <source>
        <dbReference type="SAM" id="SignalP"/>
    </source>
</evidence>
<dbReference type="Proteomes" id="UP000673447">
    <property type="component" value="Unassembled WGS sequence"/>
</dbReference>
<dbReference type="EMBL" id="JAGKTC010000001">
    <property type="protein sequence ID" value="MBP3983822.1"/>
    <property type="molecule type" value="Genomic_DNA"/>
</dbReference>
<dbReference type="AlphaFoldDB" id="A0A941ATL9"/>
<sequence length="125" mass="13109">MPLLQRCRQLSFARLFALCVLMLGVVAQPALAAVGEVHELSHGGNLHDVDAHAEGLDDDAGDDPDADAGLSHALMHAGHCCGHLVAIPMTLDWAPIALPEQAPVSFSIAAASRRVDNPLRPPIVA</sequence>
<evidence type="ECO:0000313" key="2">
    <source>
        <dbReference type="EMBL" id="MBP3983822.1"/>
    </source>
</evidence>
<proteinExistence type="predicted"/>
<keyword evidence="1" id="KW-0732">Signal</keyword>
<feature type="signal peptide" evidence="1">
    <location>
        <begin position="1"/>
        <end position="32"/>
    </location>
</feature>
<evidence type="ECO:0008006" key="4">
    <source>
        <dbReference type="Google" id="ProtNLM"/>
    </source>
</evidence>
<dbReference type="RefSeq" id="WP_210535644.1">
    <property type="nucleotide sequence ID" value="NZ_JAGKTC010000001.1"/>
</dbReference>
<reference evidence="2" key="2">
    <citation type="submission" date="2021-03" db="EMBL/GenBank/DDBJ databases">
        <authorList>
            <person name="Cao W."/>
        </authorList>
    </citation>
    <scope>NUCLEOTIDE SEQUENCE</scope>
    <source>
        <strain evidence="2">110414</strain>
    </source>
</reference>
<evidence type="ECO:0000313" key="3">
    <source>
        <dbReference type="Proteomes" id="UP000673447"/>
    </source>
</evidence>
<keyword evidence="3" id="KW-1185">Reference proteome</keyword>
<reference evidence="2" key="1">
    <citation type="journal article" date="2016" name="Int. J. Syst. Evol. Microbiol.">
        <title>Pseudoxanthomonas helianthi sp. nov., isolated from roots of Jerusalem artichoke (Helianthus tuberosus).</title>
        <authorList>
            <person name="Kittiwongwattana C."/>
            <person name="Thawai C."/>
        </authorList>
    </citation>
    <scope>NUCLEOTIDE SEQUENCE</scope>
    <source>
        <strain evidence="2">110414</strain>
    </source>
</reference>
<gene>
    <name evidence="2" type="ORF">J5837_05215</name>
</gene>
<feature type="chain" id="PRO_5037566988" description="DUF2946 domain-containing protein" evidence="1">
    <location>
        <begin position="33"/>
        <end position="125"/>
    </location>
</feature>
<protein>
    <recommendedName>
        <fullName evidence="4">DUF2946 domain-containing protein</fullName>
    </recommendedName>
</protein>
<organism evidence="2 3">
    <name type="scientific">Pseudoxanthomonas helianthi</name>
    <dbReference type="NCBI Taxonomy" id="1453541"/>
    <lineage>
        <taxon>Bacteria</taxon>
        <taxon>Pseudomonadati</taxon>
        <taxon>Pseudomonadota</taxon>
        <taxon>Gammaproteobacteria</taxon>
        <taxon>Lysobacterales</taxon>
        <taxon>Lysobacteraceae</taxon>
        <taxon>Pseudoxanthomonas</taxon>
    </lineage>
</organism>
<accession>A0A941ATL9</accession>